<proteinExistence type="predicted"/>
<dbReference type="Gene3D" id="3.20.20.60">
    <property type="entry name" value="Phosphoenolpyruvate-binding domains"/>
    <property type="match status" value="1"/>
</dbReference>
<sequence length="68" mass="7198">MNSAKTLRQLLDKPGIIAAPAVYDCIGSKLAQKAEFSFIFTSGFGMSASLLGLPDLGFLTRVSSSKMV</sequence>
<keyword evidence="1" id="KW-0472">Membrane</keyword>
<dbReference type="EMBL" id="CP000806">
    <property type="protein sequence ID" value="ACB51079.1"/>
    <property type="molecule type" value="Genomic_DNA"/>
</dbReference>
<dbReference type="AlphaFoldDB" id="B1WYR2"/>
<dbReference type="InterPro" id="IPR015813">
    <property type="entry name" value="Pyrv/PenolPyrv_kinase-like_dom"/>
</dbReference>
<gene>
    <name evidence="2" type="ordered locus">cce_1729</name>
</gene>
<dbReference type="STRING" id="43989.cce_1729"/>
<keyword evidence="1" id="KW-0812">Transmembrane</keyword>
<dbReference type="OrthoDB" id="8629576at2"/>
<dbReference type="eggNOG" id="COG2513">
    <property type="taxonomic scope" value="Bacteria"/>
</dbReference>
<dbReference type="GO" id="GO:0003824">
    <property type="term" value="F:catalytic activity"/>
    <property type="evidence" value="ECO:0007669"/>
    <property type="project" value="InterPro"/>
</dbReference>
<dbReference type="HOGENOM" id="CLU_2786916_0_0_3"/>
<dbReference type="PANTHER" id="PTHR42905">
    <property type="entry name" value="PHOSPHOENOLPYRUVATE CARBOXYLASE"/>
    <property type="match status" value="1"/>
</dbReference>
<dbReference type="Proteomes" id="UP000001203">
    <property type="component" value="Chromosome circular"/>
</dbReference>
<protein>
    <submittedName>
        <fullName evidence="2">Carboxyphosphonoenolpyruvate phosphonomutase</fullName>
    </submittedName>
</protein>
<evidence type="ECO:0000313" key="2">
    <source>
        <dbReference type="EMBL" id="ACB51079.1"/>
    </source>
</evidence>
<accession>B1WYR2</accession>
<dbReference type="InterPro" id="IPR040442">
    <property type="entry name" value="Pyrv_kinase-like_dom_sf"/>
</dbReference>
<dbReference type="PANTHER" id="PTHR42905:SF5">
    <property type="entry name" value="CARBOXYVINYL-CARBOXYPHOSPHONATE PHOSPHORYLMUTASE, CHLOROPLASTIC"/>
    <property type="match status" value="1"/>
</dbReference>
<name>B1WYR2_CROS5</name>
<dbReference type="RefSeq" id="WP_009545546.1">
    <property type="nucleotide sequence ID" value="NC_010546.1"/>
</dbReference>
<evidence type="ECO:0000313" key="3">
    <source>
        <dbReference type="Proteomes" id="UP000001203"/>
    </source>
</evidence>
<evidence type="ECO:0000256" key="1">
    <source>
        <dbReference type="SAM" id="Phobius"/>
    </source>
</evidence>
<organism evidence="2 3">
    <name type="scientific">Crocosphaera subtropica (strain ATCC 51142 / BH68)</name>
    <name type="common">Cyanothece sp. (strain ATCC 51142)</name>
    <dbReference type="NCBI Taxonomy" id="43989"/>
    <lineage>
        <taxon>Bacteria</taxon>
        <taxon>Bacillati</taxon>
        <taxon>Cyanobacteriota</taxon>
        <taxon>Cyanophyceae</taxon>
        <taxon>Oscillatoriophycideae</taxon>
        <taxon>Chroococcales</taxon>
        <taxon>Aphanothecaceae</taxon>
        <taxon>Crocosphaera</taxon>
        <taxon>Crocosphaera subtropica</taxon>
    </lineage>
</organism>
<feature type="transmembrane region" description="Helical" evidence="1">
    <location>
        <begin position="38"/>
        <end position="59"/>
    </location>
</feature>
<dbReference type="KEGG" id="cyt:cce_1729"/>
<dbReference type="SUPFAM" id="SSF51621">
    <property type="entry name" value="Phosphoenolpyruvate/pyruvate domain"/>
    <property type="match status" value="1"/>
</dbReference>
<reference evidence="2 3" key="1">
    <citation type="journal article" date="2008" name="Proc. Natl. Acad. Sci. U.S.A.">
        <title>The genome of Cyanothece 51142, a unicellular diazotrophic cyanobacterium important in the marine nitrogen cycle.</title>
        <authorList>
            <person name="Welsh E.A."/>
            <person name="Liberton M."/>
            <person name="Stoeckel J."/>
            <person name="Loh T."/>
            <person name="Elvitigala T."/>
            <person name="Wang C."/>
            <person name="Wollam A."/>
            <person name="Fulton R.S."/>
            <person name="Clifton S.W."/>
            <person name="Jacobs J.M."/>
            <person name="Aurora R."/>
            <person name="Ghosh B.K."/>
            <person name="Sherman L.A."/>
            <person name="Smith R.D."/>
            <person name="Wilson R.K."/>
            <person name="Pakrasi H.B."/>
        </authorList>
    </citation>
    <scope>NUCLEOTIDE SEQUENCE [LARGE SCALE GENOMIC DNA]</scope>
    <source>
        <strain evidence="3">ATCC 51142 / BH68</strain>
    </source>
</reference>
<keyword evidence="1" id="KW-1133">Transmembrane helix</keyword>
<keyword evidence="3" id="KW-1185">Reference proteome</keyword>